<dbReference type="SUPFAM" id="SSF50978">
    <property type="entry name" value="WD40 repeat-like"/>
    <property type="match status" value="1"/>
</dbReference>
<protein>
    <submittedName>
        <fullName evidence="1">WD-REPEATS-REGION domain-containing protein</fullName>
    </submittedName>
</protein>
<dbReference type="PANTHER" id="PTHR22806:SF0">
    <property type="entry name" value="NUCLEOPORIN NUP37"/>
    <property type="match status" value="1"/>
</dbReference>
<dbReference type="OrthoDB" id="340259at2759"/>
<dbReference type="Proteomes" id="UP000636479">
    <property type="component" value="Unassembled WGS sequence"/>
</dbReference>
<keyword evidence="2" id="KW-1185">Reference proteome</keyword>
<name>A0A8H6VVB9_9AGAR</name>
<proteinExistence type="predicted"/>
<dbReference type="GeneID" id="59349717"/>
<sequence>MSTTHSTELGADIYVLRASLEDSTNLIAVGTEHSVEVFTVEDNSFTPVASFHIGQRVTALGFSPKTVSPSRSQDWFIEIVAASANFGLHLLTKSSHASNEHIFAFGGGLSGHHGCVNDISFCGGFGDDAARYVATVSADALMLIWDLYPTSTPSSPSSADLSLSPPPRAQPTAYTISFPHELRSVCSHPSSSKEFLVADARGSIFLTDWRSDPEETGTDGWRLFELVDPYALAASISAPVGGCASWKKDNVDIVGAVFGSRFSVWDISRLQGGKPLIGNVCLEGADRFRWSPTLPAFAISSRSPTKGATLNIHQLTHASSPTTIVLAPRPHFVRDFDWIFLRTPRIAAAVGRRIMILRVEIDT</sequence>
<reference evidence="1" key="1">
    <citation type="submission" date="2020-05" db="EMBL/GenBank/DDBJ databases">
        <title>Mycena genomes resolve the evolution of fungal bioluminescence.</title>
        <authorList>
            <person name="Tsai I.J."/>
        </authorList>
    </citation>
    <scope>NUCLEOTIDE SEQUENCE</scope>
    <source>
        <strain evidence="1">171206Taipei</strain>
    </source>
</reference>
<dbReference type="PROSITE" id="PS00678">
    <property type="entry name" value="WD_REPEATS_1"/>
    <property type="match status" value="1"/>
</dbReference>
<dbReference type="InterPro" id="IPR036322">
    <property type="entry name" value="WD40_repeat_dom_sf"/>
</dbReference>
<dbReference type="InterPro" id="IPR015943">
    <property type="entry name" value="WD40/YVTN_repeat-like_dom_sf"/>
</dbReference>
<dbReference type="GO" id="GO:0031080">
    <property type="term" value="C:nuclear pore outer ring"/>
    <property type="evidence" value="ECO:0007669"/>
    <property type="project" value="InterPro"/>
</dbReference>
<evidence type="ECO:0000313" key="2">
    <source>
        <dbReference type="Proteomes" id="UP000636479"/>
    </source>
</evidence>
<organism evidence="1 2">
    <name type="scientific">Mycena indigotica</name>
    <dbReference type="NCBI Taxonomy" id="2126181"/>
    <lineage>
        <taxon>Eukaryota</taxon>
        <taxon>Fungi</taxon>
        <taxon>Dikarya</taxon>
        <taxon>Basidiomycota</taxon>
        <taxon>Agaricomycotina</taxon>
        <taxon>Agaricomycetes</taxon>
        <taxon>Agaricomycetidae</taxon>
        <taxon>Agaricales</taxon>
        <taxon>Marasmiineae</taxon>
        <taxon>Mycenaceae</taxon>
        <taxon>Mycena</taxon>
    </lineage>
</organism>
<dbReference type="AlphaFoldDB" id="A0A8H6VVB9"/>
<dbReference type="InterPro" id="IPR019775">
    <property type="entry name" value="WD40_repeat_CS"/>
</dbReference>
<evidence type="ECO:0000313" key="1">
    <source>
        <dbReference type="EMBL" id="KAF7295232.1"/>
    </source>
</evidence>
<dbReference type="Gene3D" id="2.130.10.10">
    <property type="entry name" value="YVTN repeat-like/Quinoprotein amine dehydrogenase"/>
    <property type="match status" value="1"/>
</dbReference>
<accession>A0A8H6VVB9</accession>
<dbReference type="RefSeq" id="XP_037216595.1">
    <property type="nucleotide sequence ID" value="XM_037367201.1"/>
</dbReference>
<dbReference type="InterPro" id="IPR037626">
    <property type="entry name" value="NUP37"/>
</dbReference>
<comment type="caution">
    <text evidence="1">The sequence shown here is derived from an EMBL/GenBank/DDBJ whole genome shotgun (WGS) entry which is preliminary data.</text>
</comment>
<gene>
    <name evidence="1" type="ORF">MIND_01062100</name>
</gene>
<dbReference type="PANTHER" id="PTHR22806">
    <property type="entry name" value="NUCLEOPORIN NUP37 P37 -RELATED"/>
    <property type="match status" value="1"/>
</dbReference>
<dbReference type="EMBL" id="JACAZF010000009">
    <property type="protein sequence ID" value="KAF7295232.1"/>
    <property type="molecule type" value="Genomic_DNA"/>
</dbReference>